<dbReference type="PROSITE" id="PS50995">
    <property type="entry name" value="HTH_MARR_2"/>
    <property type="match status" value="1"/>
</dbReference>
<dbReference type="PANTHER" id="PTHR33164">
    <property type="entry name" value="TRANSCRIPTIONAL REGULATOR, MARR FAMILY"/>
    <property type="match status" value="1"/>
</dbReference>
<evidence type="ECO:0000313" key="7">
    <source>
        <dbReference type="Proteomes" id="UP000632740"/>
    </source>
</evidence>
<reference evidence="6" key="1">
    <citation type="submission" date="2021-01" db="EMBL/GenBank/DDBJ databases">
        <title>Whole genome shotgun sequence of Cellulomonas chitinilytica NBRC 110799.</title>
        <authorList>
            <person name="Komaki H."/>
            <person name="Tamura T."/>
        </authorList>
    </citation>
    <scope>NUCLEOTIDE SEQUENCE</scope>
    <source>
        <strain evidence="6">NBRC 110799</strain>
    </source>
</reference>
<dbReference type="CDD" id="cd00090">
    <property type="entry name" value="HTH_ARSR"/>
    <property type="match status" value="1"/>
</dbReference>
<dbReference type="InterPro" id="IPR011991">
    <property type="entry name" value="ArsR-like_HTH"/>
</dbReference>
<dbReference type="InterPro" id="IPR036390">
    <property type="entry name" value="WH_DNA-bd_sf"/>
</dbReference>
<dbReference type="GO" id="GO:0006950">
    <property type="term" value="P:response to stress"/>
    <property type="evidence" value="ECO:0007669"/>
    <property type="project" value="TreeGrafter"/>
</dbReference>
<sequence>MEHPEVPAAPASPDPTSTDPAQWPVGRLLSAAARRVERDWDAHLAGWDLSHASQPALVHLARSPLSQRELAARCGVTEQTMSKVVGRLERTGYVTRAPHPDDRRRHVLSITGTGRQALVAASDRMAADALVTRGLTPEQVVHLRALLAVVARPDVSSGLA</sequence>
<name>A0A919P057_9CELL</name>
<evidence type="ECO:0000256" key="3">
    <source>
        <dbReference type="ARBA" id="ARBA00023163"/>
    </source>
</evidence>
<proteinExistence type="predicted"/>
<dbReference type="InterPro" id="IPR000835">
    <property type="entry name" value="HTH_MarR-typ"/>
</dbReference>
<evidence type="ECO:0000256" key="4">
    <source>
        <dbReference type="SAM" id="MobiDB-lite"/>
    </source>
</evidence>
<dbReference type="InterPro" id="IPR012318">
    <property type="entry name" value="HTH_CRP"/>
</dbReference>
<evidence type="ECO:0000256" key="2">
    <source>
        <dbReference type="ARBA" id="ARBA00023125"/>
    </source>
</evidence>
<protein>
    <submittedName>
        <fullName evidence="6">MarR family transcriptional regulator</fullName>
    </submittedName>
</protein>
<keyword evidence="2" id="KW-0238">DNA-binding</keyword>
<dbReference type="GO" id="GO:0003677">
    <property type="term" value="F:DNA binding"/>
    <property type="evidence" value="ECO:0007669"/>
    <property type="project" value="UniProtKB-KW"/>
</dbReference>
<dbReference type="GO" id="GO:0003700">
    <property type="term" value="F:DNA-binding transcription factor activity"/>
    <property type="evidence" value="ECO:0007669"/>
    <property type="project" value="InterPro"/>
</dbReference>
<dbReference type="EMBL" id="BONK01000002">
    <property type="protein sequence ID" value="GIG19800.1"/>
    <property type="molecule type" value="Genomic_DNA"/>
</dbReference>
<organism evidence="6 7">
    <name type="scientific">Cellulomonas chitinilytica</name>
    <dbReference type="NCBI Taxonomy" id="398759"/>
    <lineage>
        <taxon>Bacteria</taxon>
        <taxon>Bacillati</taxon>
        <taxon>Actinomycetota</taxon>
        <taxon>Actinomycetes</taxon>
        <taxon>Micrococcales</taxon>
        <taxon>Cellulomonadaceae</taxon>
        <taxon>Cellulomonas</taxon>
    </lineage>
</organism>
<keyword evidence="3" id="KW-0804">Transcription</keyword>
<dbReference type="Proteomes" id="UP000632740">
    <property type="component" value="Unassembled WGS sequence"/>
</dbReference>
<dbReference type="InterPro" id="IPR039422">
    <property type="entry name" value="MarR/SlyA-like"/>
</dbReference>
<dbReference type="PANTHER" id="PTHR33164:SF43">
    <property type="entry name" value="HTH-TYPE TRANSCRIPTIONAL REPRESSOR YETL"/>
    <property type="match status" value="1"/>
</dbReference>
<feature type="compositionally biased region" description="Low complexity" evidence="4">
    <location>
        <begin position="8"/>
        <end position="21"/>
    </location>
</feature>
<dbReference type="InterPro" id="IPR036388">
    <property type="entry name" value="WH-like_DNA-bd_sf"/>
</dbReference>
<dbReference type="AlphaFoldDB" id="A0A919P057"/>
<dbReference type="PROSITE" id="PS01117">
    <property type="entry name" value="HTH_MARR_1"/>
    <property type="match status" value="1"/>
</dbReference>
<dbReference type="InterPro" id="IPR023187">
    <property type="entry name" value="Tscrpt_reg_MarR-type_CS"/>
</dbReference>
<feature type="region of interest" description="Disordered" evidence="4">
    <location>
        <begin position="1"/>
        <end position="23"/>
    </location>
</feature>
<dbReference type="PRINTS" id="PR00598">
    <property type="entry name" value="HTHMARR"/>
</dbReference>
<evidence type="ECO:0000256" key="1">
    <source>
        <dbReference type="ARBA" id="ARBA00023015"/>
    </source>
</evidence>
<keyword evidence="7" id="KW-1185">Reference proteome</keyword>
<dbReference type="Gene3D" id="1.10.10.10">
    <property type="entry name" value="Winged helix-like DNA-binding domain superfamily/Winged helix DNA-binding domain"/>
    <property type="match status" value="1"/>
</dbReference>
<dbReference type="RefSeq" id="WP_239069793.1">
    <property type="nucleotide sequence ID" value="NZ_BONK01000002.1"/>
</dbReference>
<dbReference type="SMART" id="SM00347">
    <property type="entry name" value="HTH_MARR"/>
    <property type="match status" value="1"/>
</dbReference>
<dbReference type="Pfam" id="PF12802">
    <property type="entry name" value="MarR_2"/>
    <property type="match status" value="1"/>
</dbReference>
<gene>
    <name evidence="6" type="primary">slyA</name>
    <name evidence="6" type="ORF">Cch01nite_05240</name>
</gene>
<accession>A0A919P057</accession>
<dbReference type="SMART" id="SM00419">
    <property type="entry name" value="HTH_CRP"/>
    <property type="match status" value="1"/>
</dbReference>
<comment type="caution">
    <text evidence="6">The sequence shown here is derived from an EMBL/GenBank/DDBJ whole genome shotgun (WGS) entry which is preliminary data.</text>
</comment>
<keyword evidence="1" id="KW-0805">Transcription regulation</keyword>
<evidence type="ECO:0000259" key="5">
    <source>
        <dbReference type="PROSITE" id="PS50995"/>
    </source>
</evidence>
<evidence type="ECO:0000313" key="6">
    <source>
        <dbReference type="EMBL" id="GIG19800.1"/>
    </source>
</evidence>
<feature type="domain" description="HTH marR-type" evidence="5">
    <location>
        <begin position="22"/>
        <end position="152"/>
    </location>
</feature>
<dbReference type="SUPFAM" id="SSF46785">
    <property type="entry name" value="Winged helix' DNA-binding domain"/>
    <property type="match status" value="1"/>
</dbReference>